<dbReference type="Gene3D" id="1.25.10.10">
    <property type="entry name" value="Leucine-rich Repeat Variant"/>
    <property type="match status" value="1"/>
</dbReference>
<evidence type="ECO:0000313" key="3">
    <source>
        <dbReference type="Proteomes" id="UP000070501"/>
    </source>
</evidence>
<keyword evidence="3" id="KW-1185">Reference proteome</keyword>
<accession>A0A136JIA2</accession>
<comment type="similarity">
    <text evidence="1">Belongs to the Mo25 family.</text>
</comment>
<dbReference type="GO" id="GO:0005737">
    <property type="term" value="C:cytoplasm"/>
    <property type="evidence" value="ECO:0007669"/>
    <property type="project" value="UniProtKB-ARBA"/>
</dbReference>
<dbReference type="FunFam" id="1.25.10.10:FF:000257">
    <property type="entry name" value="Conidiophore development protein hymA"/>
    <property type="match status" value="1"/>
</dbReference>
<reference evidence="3" key="1">
    <citation type="submission" date="2016-02" db="EMBL/GenBank/DDBJ databases">
        <title>Draft genome sequence of Microdochium bolleyi, a fungal endophyte of beachgrass.</title>
        <authorList>
            <consortium name="DOE Joint Genome Institute"/>
            <person name="David A.S."/>
            <person name="May G."/>
            <person name="Haridas S."/>
            <person name="Lim J."/>
            <person name="Wang M."/>
            <person name="Labutti K."/>
            <person name="Lipzen A."/>
            <person name="Barry K."/>
            <person name="Grigoriev I.V."/>
        </authorList>
    </citation>
    <scope>NUCLEOTIDE SEQUENCE [LARGE SCALE GENOMIC DNA]</scope>
    <source>
        <strain evidence="3">J235TASD1</strain>
    </source>
</reference>
<protein>
    <submittedName>
        <fullName evidence="2">Mo25-like protein</fullName>
    </submittedName>
</protein>
<dbReference type="PANTHER" id="PTHR10182:SF3">
    <property type="entry name" value="PROTEIN MO25"/>
    <property type="match status" value="1"/>
</dbReference>
<dbReference type="SUPFAM" id="SSF48371">
    <property type="entry name" value="ARM repeat"/>
    <property type="match status" value="1"/>
</dbReference>
<dbReference type="AlphaFoldDB" id="A0A136JIA2"/>
<name>A0A136JIA2_9PEZI</name>
<dbReference type="InterPro" id="IPR016024">
    <property type="entry name" value="ARM-type_fold"/>
</dbReference>
<dbReference type="GO" id="GO:0035556">
    <property type="term" value="P:intracellular signal transduction"/>
    <property type="evidence" value="ECO:0007669"/>
    <property type="project" value="TreeGrafter"/>
</dbReference>
<dbReference type="STRING" id="196109.A0A136JIA2"/>
<dbReference type="Pfam" id="PF08569">
    <property type="entry name" value="Mo25"/>
    <property type="match status" value="1"/>
</dbReference>
<dbReference type="InterPro" id="IPR011989">
    <property type="entry name" value="ARM-like"/>
</dbReference>
<proteinExistence type="inferred from homology"/>
<dbReference type="FunCoup" id="A0A136JIA2">
    <property type="interactions" value="358"/>
</dbReference>
<evidence type="ECO:0000313" key="2">
    <source>
        <dbReference type="EMBL" id="KXJ96846.1"/>
    </source>
</evidence>
<sequence length="376" mass="43158">MSFLFGRGRTRTNTLDLSKQAREHVLKLDGPGGPAKAEELAKVLTQMKLILQGTPEAESTPEQIYQLVQGLIEEDLLLLLAQNLSRLPFESRKDTQVIFSYVFRFRPPTASPKTDPVALSYVVNNKPQVLLELCRGYDSKESATPAGTVLREVLKNEAVAAIILYDDGEEPGSSLKGVTAIDRERPQSGNGVFWRFFDWIDKSSFEVAADAFTTFRELLTKHKELVPRYLSTNFELFFEKYNHTLVQSNSYVTKRQSIKLLGELLLDRSNYNVMTAYVDRGEHLKIIMNLLRDDRKMVQYEGFHVFKVFVANPHKSVAVQKILLMNRDKLLNFLSHFLEDRTDDEQFIDEREFLIKQIRNMPSQPVPPTRQLNHGM</sequence>
<dbReference type="EMBL" id="KQ964245">
    <property type="protein sequence ID" value="KXJ96846.1"/>
    <property type="molecule type" value="Genomic_DNA"/>
</dbReference>
<dbReference type="InParanoid" id="A0A136JIA2"/>
<organism evidence="2 3">
    <name type="scientific">Microdochium bolleyi</name>
    <dbReference type="NCBI Taxonomy" id="196109"/>
    <lineage>
        <taxon>Eukaryota</taxon>
        <taxon>Fungi</taxon>
        <taxon>Dikarya</taxon>
        <taxon>Ascomycota</taxon>
        <taxon>Pezizomycotina</taxon>
        <taxon>Sordariomycetes</taxon>
        <taxon>Xylariomycetidae</taxon>
        <taxon>Xylariales</taxon>
        <taxon>Microdochiaceae</taxon>
        <taxon>Microdochium</taxon>
    </lineage>
</organism>
<dbReference type="GO" id="GO:0043539">
    <property type="term" value="F:protein serine/threonine kinase activator activity"/>
    <property type="evidence" value="ECO:0007669"/>
    <property type="project" value="TreeGrafter"/>
</dbReference>
<gene>
    <name evidence="2" type="ORF">Micbo1qcDRAFT_129852</name>
</gene>
<evidence type="ECO:0000256" key="1">
    <source>
        <dbReference type="ARBA" id="ARBA00011012"/>
    </source>
</evidence>
<dbReference type="PANTHER" id="PTHR10182">
    <property type="entry name" value="CALCIUM-BINDING PROTEIN 39-RELATED"/>
    <property type="match status" value="1"/>
</dbReference>
<dbReference type="InterPro" id="IPR013878">
    <property type="entry name" value="Mo25"/>
</dbReference>
<dbReference type="OrthoDB" id="609103at2759"/>
<dbReference type="Proteomes" id="UP000070501">
    <property type="component" value="Unassembled WGS sequence"/>
</dbReference>